<reference evidence="1 2" key="1">
    <citation type="submission" date="2015-09" db="EMBL/GenBank/DDBJ databases">
        <authorList>
            <consortium name="Pathogen Informatics"/>
        </authorList>
    </citation>
    <scope>NUCLEOTIDE SEQUENCE [LARGE SCALE GENOMIC DNA]</scope>
    <source>
        <strain evidence="1 2">2789STDY5834970</strain>
    </source>
</reference>
<organism evidence="1 2">
    <name type="scientific">Faecalibacterium prausnitzii</name>
    <dbReference type="NCBI Taxonomy" id="853"/>
    <lineage>
        <taxon>Bacteria</taxon>
        <taxon>Bacillati</taxon>
        <taxon>Bacillota</taxon>
        <taxon>Clostridia</taxon>
        <taxon>Eubacteriales</taxon>
        <taxon>Oscillospiraceae</taxon>
        <taxon>Faecalibacterium</taxon>
    </lineage>
</organism>
<name>A0A173SCB9_9FIRM</name>
<protein>
    <submittedName>
        <fullName evidence="1">Uncharacterized protein</fullName>
    </submittedName>
</protein>
<evidence type="ECO:0000313" key="1">
    <source>
        <dbReference type="EMBL" id="CUM88003.1"/>
    </source>
</evidence>
<dbReference type="Proteomes" id="UP000095649">
    <property type="component" value="Unassembled WGS sequence"/>
</dbReference>
<dbReference type="RefSeq" id="WP_055185549.1">
    <property type="nucleotide sequence ID" value="NZ_CYXN01000005.1"/>
</dbReference>
<dbReference type="AlphaFoldDB" id="A0A173SCB9"/>
<accession>A0A173SCB9</accession>
<dbReference type="EMBL" id="CYXN01000005">
    <property type="protein sequence ID" value="CUM88003.1"/>
    <property type="molecule type" value="Genomic_DNA"/>
</dbReference>
<evidence type="ECO:0000313" key="2">
    <source>
        <dbReference type="Proteomes" id="UP000095649"/>
    </source>
</evidence>
<sequence length="131" mass="14877">MKEYMIVKVQFNVSSKTCTGKLYTFLAYEEYTPGDVVVVDTQNGFQLATVEGTASKIPDGIPTGGLKEIVCKVDFTAWSERRERAKRMNELQCMMNNKVRDLQETALFEMLASKDPELKAMLDEYKTLRGC</sequence>
<proteinExistence type="predicted"/>
<gene>
    <name evidence="1" type="ORF">ERS852582_00940</name>
</gene>